<keyword evidence="3" id="KW-1185">Reference proteome</keyword>
<evidence type="ECO:0000313" key="3">
    <source>
        <dbReference type="Proteomes" id="UP000254848"/>
    </source>
</evidence>
<feature type="transmembrane region" description="Helical" evidence="1">
    <location>
        <begin position="161"/>
        <end position="186"/>
    </location>
</feature>
<dbReference type="OrthoDB" id="6591996at2"/>
<keyword evidence="1" id="KW-1133">Transmembrane helix</keyword>
<dbReference type="PANTHER" id="PTHR34989">
    <property type="entry name" value="PROTEIN HDED"/>
    <property type="match status" value="1"/>
</dbReference>
<name>A0A370R181_9GAMM</name>
<organism evidence="2 3">
    <name type="scientific">Enterobacillus tribolii</name>
    <dbReference type="NCBI Taxonomy" id="1487935"/>
    <lineage>
        <taxon>Bacteria</taxon>
        <taxon>Pseudomonadati</taxon>
        <taxon>Pseudomonadota</taxon>
        <taxon>Gammaproteobacteria</taxon>
        <taxon>Enterobacterales</taxon>
        <taxon>Hafniaceae</taxon>
        <taxon>Enterobacillus</taxon>
    </lineage>
</organism>
<reference evidence="2 3" key="1">
    <citation type="submission" date="2018-07" db="EMBL/GenBank/DDBJ databases">
        <title>Genomic Encyclopedia of Type Strains, Phase IV (KMG-IV): sequencing the most valuable type-strain genomes for metagenomic binning, comparative biology and taxonomic classification.</title>
        <authorList>
            <person name="Goeker M."/>
        </authorList>
    </citation>
    <scope>NUCLEOTIDE SEQUENCE [LARGE SCALE GENOMIC DNA]</scope>
    <source>
        <strain evidence="2 3">DSM 103736</strain>
    </source>
</reference>
<protein>
    <submittedName>
        <fullName evidence="2">Uncharacterized membrane protein HdeD (DUF308 family)</fullName>
    </submittedName>
</protein>
<dbReference type="PANTHER" id="PTHR34989:SF1">
    <property type="entry name" value="PROTEIN HDED"/>
    <property type="match status" value="1"/>
</dbReference>
<keyword evidence="1" id="KW-0472">Membrane</keyword>
<dbReference type="EMBL" id="QRAP01000002">
    <property type="protein sequence ID" value="RDK95668.1"/>
    <property type="molecule type" value="Genomic_DNA"/>
</dbReference>
<evidence type="ECO:0000256" key="1">
    <source>
        <dbReference type="SAM" id="Phobius"/>
    </source>
</evidence>
<keyword evidence="1" id="KW-0812">Transmembrane</keyword>
<dbReference type="AlphaFoldDB" id="A0A370R181"/>
<dbReference type="InterPro" id="IPR052712">
    <property type="entry name" value="Acid_resist_chaperone_HdeD"/>
</dbReference>
<sequence length="190" mass="20391">MLNIDRSRLSRLDPGLLRKQRTTLLVLSLLLLLGGIFCLINPLASGAVLSIVVGILFLLSGITLIASMISNRSGNLWPMIAGILMGIAYLVMGYVFVTNPAAGILTLAFFLGVLFLLGGVIRLITGFKLRGVSGSWVQILIGVLDLIIAYLLLSAGPLTSMTMLITFVGIELLFSSFSCFMLAGLFKPRN</sequence>
<dbReference type="NCBIfam" id="NF007577">
    <property type="entry name" value="PRK10209.1"/>
    <property type="match status" value="1"/>
</dbReference>
<proteinExistence type="predicted"/>
<feature type="transmembrane region" description="Helical" evidence="1">
    <location>
        <begin position="103"/>
        <end position="124"/>
    </location>
</feature>
<dbReference type="Proteomes" id="UP000254848">
    <property type="component" value="Unassembled WGS sequence"/>
</dbReference>
<dbReference type="GO" id="GO:0005886">
    <property type="term" value="C:plasma membrane"/>
    <property type="evidence" value="ECO:0007669"/>
    <property type="project" value="TreeGrafter"/>
</dbReference>
<dbReference type="InterPro" id="IPR005325">
    <property type="entry name" value="DUF308_memb"/>
</dbReference>
<dbReference type="RefSeq" id="WP_115457791.1">
    <property type="nucleotide sequence ID" value="NZ_QRAP01000002.1"/>
</dbReference>
<comment type="caution">
    <text evidence="2">The sequence shown here is derived from an EMBL/GenBank/DDBJ whole genome shotgun (WGS) entry which is preliminary data.</text>
</comment>
<dbReference type="Pfam" id="PF03729">
    <property type="entry name" value="DUF308"/>
    <property type="match status" value="1"/>
</dbReference>
<feature type="transmembrane region" description="Helical" evidence="1">
    <location>
        <begin position="136"/>
        <end position="155"/>
    </location>
</feature>
<accession>A0A370R181</accession>
<feature type="transmembrane region" description="Helical" evidence="1">
    <location>
        <begin position="76"/>
        <end position="97"/>
    </location>
</feature>
<feature type="transmembrane region" description="Helical" evidence="1">
    <location>
        <begin position="48"/>
        <end position="69"/>
    </location>
</feature>
<gene>
    <name evidence="2" type="ORF">C8D90_102149</name>
</gene>
<dbReference type="PRINTS" id="PR01077">
    <property type="entry name" value="CLAUDIN"/>
</dbReference>
<evidence type="ECO:0000313" key="2">
    <source>
        <dbReference type="EMBL" id="RDK95668.1"/>
    </source>
</evidence>